<feature type="repeat" description="WD" evidence="7">
    <location>
        <begin position="353"/>
        <end position="387"/>
    </location>
</feature>
<dbReference type="InterPro" id="IPR036322">
    <property type="entry name" value="WD40_repeat_dom_sf"/>
</dbReference>
<dbReference type="GO" id="GO:1905786">
    <property type="term" value="P:positive regulation of anaphase-promoting complex-dependent catabolic process"/>
    <property type="evidence" value="ECO:0007669"/>
    <property type="project" value="TreeGrafter"/>
</dbReference>
<feature type="repeat" description="WD" evidence="7">
    <location>
        <begin position="560"/>
        <end position="593"/>
    </location>
</feature>
<gene>
    <name evidence="10" type="primary">CDC20</name>
    <name evidence="10" type="ORF">TWF481_001682</name>
</gene>
<dbReference type="Gene3D" id="2.130.10.10">
    <property type="entry name" value="YVTN repeat-like/Quinoprotein amine dehydrogenase"/>
    <property type="match status" value="1"/>
</dbReference>
<evidence type="ECO:0000256" key="4">
    <source>
        <dbReference type="ARBA" id="ARBA00022737"/>
    </source>
</evidence>
<keyword evidence="11" id="KW-1185">Reference proteome</keyword>
<dbReference type="PROSITE" id="PS50082">
    <property type="entry name" value="WD_REPEATS_2"/>
    <property type="match status" value="3"/>
</dbReference>
<dbReference type="InterPro" id="IPR033010">
    <property type="entry name" value="Cdc20/Fizzy"/>
</dbReference>
<dbReference type="EMBL" id="JAVHJL010000010">
    <property type="protein sequence ID" value="KAK6496694.1"/>
    <property type="molecule type" value="Genomic_DNA"/>
</dbReference>
<sequence length="625" mass="66966">MATTSVHTPLKSHAGMFSMKTAGGRMPLSPSPRNRSNSISNRSPFTPPPKNMGASRKDLGTSIYAGGLTSHFSAVANGSAKKPTFKNSPKSSIGRNGFTPVKLGVSDWALTGTGPNADQLSKNNAASKSNAVNKSNAASKSNAVNKHASPIKKVRKGKTTIRAHSSHIDRFVPNRTASSPTGITKANFKRQTGPRGHTDPDSIFNSLTDDFSAATLSTYNGNGDCDSPSSKPKMSPNSAAYQSALGSAVGIQTDSRVLAFKPAAPESSRPIDLRSQYNRPLKAASNAQFRRRVLTAPERVLDAPGLVDDYYLNLMDWGSSNMVAIGLERNVYIWNASTGSVSSLLESTPDTHITSVKWSNDGSFVAVGLGTGEVQIWDPEENSKIRSMHSHSSRVGVMSWDKHILSTGSRSGEIINHDVRIADHKVASLVSHTAEVCGLEWRADGAQLASGGNDNLVNIWDARALSAPRFSKTNHKAAVKAIAWCPWQNNLLATGGGTFDKKIHFWNSTTGARVNTIDCNTQVTSLKWSTSYKEIVSTHGFPDNQLIVWSYPSLVKCAEIPAHETRVLHSALSPDGQVLATAASDESLKFWKIFEKKAGAAGLASVSAMSTTGKDGDFSKQMTIR</sequence>
<feature type="repeat" description="WD" evidence="7">
    <location>
        <begin position="429"/>
        <end position="461"/>
    </location>
</feature>
<feature type="compositionally biased region" description="Basic residues" evidence="8">
    <location>
        <begin position="149"/>
        <end position="165"/>
    </location>
</feature>
<keyword evidence="2 7" id="KW-0853">WD repeat</keyword>
<feature type="compositionally biased region" description="Low complexity" evidence="8">
    <location>
        <begin position="121"/>
        <end position="148"/>
    </location>
</feature>
<dbReference type="GO" id="GO:1990757">
    <property type="term" value="F:ubiquitin ligase activator activity"/>
    <property type="evidence" value="ECO:0007669"/>
    <property type="project" value="TreeGrafter"/>
</dbReference>
<feature type="compositionally biased region" description="Low complexity" evidence="8">
    <location>
        <begin position="31"/>
        <end position="44"/>
    </location>
</feature>
<feature type="region of interest" description="Disordered" evidence="8">
    <location>
        <begin position="114"/>
        <end position="205"/>
    </location>
</feature>
<keyword evidence="4" id="KW-0677">Repeat</keyword>
<comment type="similarity">
    <text evidence="1">Belongs to the WD repeat CDC20/Fizzy family.</text>
</comment>
<dbReference type="SUPFAM" id="SSF50978">
    <property type="entry name" value="WD40 repeat-like"/>
    <property type="match status" value="1"/>
</dbReference>
<dbReference type="Pfam" id="PF24807">
    <property type="entry name" value="WD40_CDC20-Fz"/>
    <property type="match status" value="1"/>
</dbReference>
<dbReference type="Proteomes" id="UP001370758">
    <property type="component" value="Unassembled WGS sequence"/>
</dbReference>
<dbReference type="GO" id="GO:0010997">
    <property type="term" value="F:anaphase-promoting complex binding"/>
    <property type="evidence" value="ECO:0007669"/>
    <property type="project" value="InterPro"/>
</dbReference>
<dbReference type="GO" id="GO:0005680">
    <property type="term" value="C:anaphase-promoting complex"/>
    <property type="evidence" value="ECO:0007669"/>
    <property type="project" value="TreeGrafter"/>
</dbReference>
<feature type="domain" description="CDC20/Fizzy WD40" evidence="9">
    <location>
        <begin position="301"/>
        <end position="591"/>
    </location>
</feature>
<keyword evidence="5" id="KW-0498">Mitosis</keyword>
<reference evidence="10 11" key="1">
    <citation type="submission" date="2023-08" db="EMBL/GenBank/DDBJ databases">
        <authorList>
            <person name="Palmer J.M."/>
        </authorList>
    </citation>
    <scope>NUCLEOTIDE SEQUENCE [LARGE SCALE GENOMIC DNA]</scope>
    <source>
        <strain evidence="10 11">TWF481</strain>
    </source>
</reference>
<comment type="caution">
    <text evidence="10">The sequence shown here is derived from an EMBL/GenBank/DDBJ whole genome shotgun (WGS) entry which is preliminary data.</text>
</comment>
<evidence type="ECO:0000256" key="5">
    <source>
        <dbReference type="ARBA" id="ARBA00022776"/>
    </source>
</evidence>
<keyword evidence="3" id="KW-0132">Cell division</keyword>
<accession>A0AAV9VW05</accession>
<evidence type="ECO:0000256" key="6">
    <source>
        <dbReference type="ARBA" id="ARBA00023306"/>
    </source>
</evidence>
<evidence type="ECO:0000313" key="10">
    <source>
        <dbReference type="EMBL" id="KAK6496694.1"/>
    </source>
</evidence>
<dbReference type="PROSITE" id="PS50294">
    <property type="entry name" value="WD_REPEATS_REGION"/>
    <property type="match status" value="2"/>
</dbReference>
<dbReference type="SMART" id="SM00320">
    <property type="entry name" value="WD40"/>
    <property type="match status" value="6"/>
</dbReference>
<evidence type="ECO:0000313" key="11">
    <source>
        <dbReference type="Proteomes" id="UP001370758"/>
    </source>
</evidence>
<dbReference type="AlphaFoldDB" id="A0AAV9VW05"/>
<feature type="region of interest" description="Disordered" evidence="8">
    <location>
        <begin position="1"/>
        <end position="58"/>
    </location>
</feature>
<evidence type="ECO:0000256" key="1">
    <source>
        <dbReference type="ARBA" id="ARBA00006445"/>
    </source>
</evidence>
<dbReference type="InterPro" id="IPR056150">
    <property type="entry name" value="WD40_CDC20-Fz"/>
</dbReference>
<dbReference type="PANTHER" id="PTHR19918:SF8">
    <property type="entry name" value="FI02843P"/>
    <property type="match status" value="1"/>
</dbReference>
<name>A0AAV9VW05_9PEZI</name>
<protein>
    <submittedName>
        <fullName evidence="10">Ubiquitin-protein transferase activating protein</fullName>
    </submittedName>
</protein>
<evidence type="ECO:0000256" key="2">
    <source>
        <dbReference type="ARBA" id="ARBA00022574"/>
    </source>
</evidence>
<dbReference type="PANTHER" id="PTHR19918">
    <property type="entry name" value="CELL DIVISION CYCLE 20 CDC20 FIZZY -RELATED"/>
    <property type="match status" value="1"/>
</dbReference>
<evidence type="ECO:0000256" key="8">
    <source>
        <dbReference type="SAM" id="MobiDB-lite"/>
    </source>
</evidence>
<proteinExistence type="inferred from homology"/>
<dbReference type="FunFam" id="2.130.10.10:FF:000098">
    <property type="entry name" value="WD repeat-containing protein slp1"/>
    <property type="match status" value="1"/>
</dbReference>
<keyword evidence="6" id="KW-0131">Cell cycle</keyword>
<evidence type="ECO:0000256" key="7">
    <source>
        <dbReference type="PROSITE-ProRule" id="PRU00221"/>
    </source>
</evidence>
<evidence type="ECO:0000256" key="3">
    <source>
        <dbReference type="ARBA" id="ARBA00022618"/>
    </source>
</evidence>
<dbReference type="GO" id="GO:0051301">
    <property type="term" value="P:cell division"/>
    <property type="evidence" value="ECO:0007669"/>
    <property type="project" value="UniProtKB-KW"/>
</dbReference>
<evidence type="ECO:0000259" key="9">
    <source>
        <dbReference type="Pfam" id="PF24807"/>
    </source>
</evidence>
<dbReference type="GO" id="GO:0016740">
    <property type="term" value="F:transferase activity"/>
    <property type="evidence" value="ECO:0007669"/>
    <property type="project" value="UniProtKB-KW"/>
</dbReference>
<organism evidence="10 11">
    <name type="scientific">Arthrobotrys musiformis</name>
    <dbReference type="NCBI Taxonomy" id="47236"/>
    <lineage>
        <taxon>Eukaryota</taxon>
        <taxon>Fungi</taxon>
        <taxon>Dikarya</taxon>
        <taxon>Ascomycota</taxon>
        <taxon>Pezizomycotina</taxon>
        <taxon>Orbiliomycetes</taxon>
        <taxon>Orbiliales</taxon>
        <taxon>Orbiliaceae</taxon>
        <taxon>Arthrobotrys</taxon>
    </lineage>
</organism>
<dbReference type="InterPro" id="IPR015943">
    <property type="entry name" value="WD40/YVTN_repeat-like_dom_sf"/>
</dbReference>
<feature type="compositionally biased region" description="Polar residues" evidence="8">
    <location>
        <begin position="175"/>
        <end position="184"/>
    </location>
</feature>
<dbReference type="GO" id="GO:0031145">
    <property type="term" value="P:anaphase-promoting complex-dependent catabolic process"/>
    <property type="evidence" value="ECO:0007669"/>
    <property type="project" value="TreeGrafter"/>
</dbReference>
<dbReference type="InterPro" id="IPR001680">
    <property type="entry name" value="WD40_rpt"/>
</dbReference>
<keyword evidence="10" id="KW-0808">Transferase</keyword>